<proteinExistence type="predicted"/>
<dbReference type="PANTHER" id="PTHR11319">
    <property type="entry name" value="G PROTEIN-COUPLED RECEPTOR-RELATED"/>
    <property type="match status" value="1"/>
</dbReference>
<name>A0A532UYG3_UNCL8</name>
<gene>
    <name evidence="3" type="ORF">CEE37_09625</name>
</gene>
<dbReference type="InterPro" id="IPR007742">
    <property type="entry name" value="NosD_dom"/>
</dbReference>
<dbReference type="NCBIfam" id="TIGR03804">
    <property type="entry name" value="para_beta_helix"/>
    <property type="match status" value="1"/>
</dbReference>
<evidence type="ECO:0000313" key="4">
    <source>
        <dbReference type="Proteomes" id="UP000319619"/>
    </source>
</evidence>
<dbReference type="SUPFAM" id="SSF51126">
    <property type="entry name" value="Pectin lyase-like"/>
    <property type="match status" value="3"/>
</dbReference>
<accession>A0A532UYG3</accession>
<feature type="domain" description="Carbohydrate-binding/sugar hydrolysis" evidence="2">
    <location>
        <begin position="207"/>
        <end position="346"/>
    </location>
</feature>
<dbReference type="NCBIfam" id="TIGR04183">
    <property type="entry name" value="Por_Secre_tail"/>
    <property type="match status" value="1"/>
</dbReference>
<dbReference type="InterPro" id="IPR012334">
    <property type="entry name" value="Pectin_lyas_fold"/>
</dbReference>
<dbReference type="Pfam" id="PF13229">
    <property type="entry name" value="Beta_helix"/>
    <property type="match status" value="1"/>
</dbReference>
<dbReference type="Gene3D" id="2.160.20.10">
    <property type="entry name" value="Single-stranded right-handed beta-helix, Pectin lyase-like"/>
    <property type="match status" value="2"/>
</dbReference>
<comment type="caution">
    <text evidence="3">The sequence shown here is derived from an EMBL/GenBank/DDBJ whole genome shotgun (WGS) entry which is preliminary data.</text>
</comment>
<dbReference type="EMBL" id="NJBN01000006">
    <property type="protein sequence ID" value="TKJ39985.1"/>
    <property type="molecule type" value="Genomic_DNA"/>
</dbReference>
<dbReference type="SMART" id="SM00710">
    <property type="entry name" value="PbH1"/>
    <property type="match status" value="12"/>
</dbReference>
<dbReference type="AlphaFoldDB" id="A0A532UYG3"/>
<dbReference type="Gene3D" id="2.60.40.4070">
    <property type="match status" value="1"/>
</dbReference>
<dbReference type="InterPro" id="IPR039448">
    <property type="entry name" value="Beta_helix"/>
</dbReference>
<dbReference type="InterPro" id="IPR006626">
    <property type="entry name" value="PbH1"/>
</dbReference>
<dbReference type="SMART" id="SM00722">
    <property type="entry name" value="CASH"/>
    <property type="match status" value="1"/>
</dbReference>
<dbReference type="InterPro" id="IPR011050">
    <property type="entry name" value="Pectin_lyase_fold/virulence"/>
</dbReference>
<dbReference type="Pfam" id="PF18962">
    <property type="entry name" value="Por_Secre_tail"/>
    <property type="match status" value="1"/>
</dbReference>
<evidence type="ECO:0000256" key="1">
    <source>
        <dbReference type="ARBA" id="ARBA00022737"/>
    </source>
</evidence>
<dbReference type="PANTHER" id="PTHR11319:SF35">
    <property type="entry name" value="OUTER MEMBRANE PROTEIN PMPC-RELATED"/>
    <property type="match status" value="1"/>
</dbReference>
<evidence type="ECO:0000313" key="3">
    <source>
        <dbReference type="EMBL" id="TKJ39985.1"/>
    </source>
</evidence>
<organism evidence="3 4">
    <name type="scientific">candidate division LCP-89 bacterium B3_LCP</name>
    <dbReference type="NCBI Taxonomy" id="2012998"/>
    <lineage>
        <taxon>Bacteria</taxon>
        <taxon>Pseudomonadati</taxon>
        <taxon>Bacteria division LCP-89</taxon>
    </lineage>
</organism>
<dbReference type="Pfam" id="PF05048">
    <property type="entry name" value="NosD"/>
    <property type="match status" value="1"/>
</dbReference>
<protein>
    <recommendedName>
        <fullName evidence="2">Carbohydrate-binding/sugar hydrolysis domain-containing protein</fullName>
    </recommendedName>
</protein>
<evidence type="ECO:0000259" key="2">
    <source>
        <dbReference type="SMART" id="SM00722"/>
    </source>
</evidence>
<keyword evidence="1" id="KW-0677">Repeat</keyword>
<dbReference type="Proteomes" id="UP000319619">
    <property type="component" value="Unassembled WGS sequence"/>
</dbReference>
<sequence>MRKLLSTLVCLIVLYPAVVFADFIFVSGETTGIWSADTILVVGDVRVPQEDSLLIEPGVKVLFAMDCCILVDTNATLTAIGTETEPILFDQYQPLVHMKGLRLWYASSRTQLQYCTFKRGHATGGGSDNNGGAIYCYHTNPTITNCIIDSCVASSSGGAIYCDNASPTISYNEIIRNSANDGGAIYCYYSSPVISENVIIENGCSSLAAGIYCNNSDATILGNTIQDNISGNDVGGIYCTNSDGTVINGNNISGNSAQDDCGGVYFYNSDVTLSENIIQGNSAWDHCGGIYCDDSEAIITGNYISSNTSNDNSGGIYIEGSPSPILTNNTITLNYSGNYCGGIYCNSAAKICGNIISENSSLRSGAGIYLNGQEAIIENNDITTNFVANALEYDGGGIYVNGNNNTIVGNTIRFNLARYGGGIYFNNNADGLVLTGNEVSLNIASRGGGFYFNDLEDCQIENNTVIQNEAVYGGAFYFTNFNSFVFNNTIYSNTADRGAAVYSIDSDPQLINCIIWDHYDYQIYLVYSPGFSITYSDIQGGWFGVGNIDAEPAFINTQQNDFRLQWGSPCIDVGHPHVRLIDPDSTQSDMGAFFYDQSHLVRILLTPYSAPIQIPAAGGNFTYDIILTNIGVDTLEASVSCEVTLPNGNQHGPVYGPVNEVIPPGETIIQNRIQDVPEYAPIGSYSYHGAAAVGGNTSYDRFGFKKAGSGNSITSGIGGWSNWTTDIGSIQGYQADQTSPLTYALHQNYPNPFNPNTVISFELRVSSLVNLAIYDISGRLVAELVNGWRDAGVHEVTFDGSDLASGIYFARLEVGDISMTKKMMLIK</sequence>
<dbReference type="InterPro" id="IPR026444">
    <property type="entry name" value="Secre_tail"/>
</dbReference>
<dbReference type="InterPro" id="IPR006633">
    <property type="entry name" value="Carb-bd_sugar_hydrolysis-dom"/>
</dbReference>
<dbReference type="InterPro" id="IPR022441">
    <property type="entry name" value="Para_beta_helix_rpt-2"/>
</dbReference>
<reference evidence="3 4" key="1">
    <citation type="submission" date="2017-06" db="EMBL/GenBank/DDBJ databases">
        <title>Novel microbial phyla capable of carbon fixation and sulfur reduction in deep-sea sediments.</title>
        <authorList>
            <person name="Huang J."/>
            <person name="Baker B."/>
            <person name="Wang Y."/>
        </authorList>
    </citation>
    <scope>NUCLEOTIDE SEQUENCE [LARGE SCALE GENOMIC DNA]</scope>
    <source>
        <strain evidence="3">B3_LCP</strain>
    </source>
</reference>